<proteinExistence type="predicted"/>
<organism evidence="5 6">
    <name type="scientific">Anaeramoeba flamelloides</name>
    <dbReference type="NCBI Taxonomy" id="1746091"/>
    <lineage>
        <taxon>Eukaryota</taxon>
        <taxon>Metamonada</taxon>
        <taxon>Anaeramoebidae</taxon>
        <taxon>Anaeramoeba</taxon>
    </lineage>
</organism>
<dbReference type="InterPro" id="IPR008936">
    <property type="entry name" value="Rho_GTPase_activation_prot"/>
</dbReference>
<accession>A0ABQ8XMI8</accession>
<evidence type="ECO:0000259" key="2">
    <source>
        <dbReference type="PROSITE" id="PS50020"/>
    </source>
</evidence>
<feature type="region of interest" description="Disordered" evidence="1">
    <location>
        <begin position="261"/>
        <end position="314"/>
    </location>
</feature>
<dbReference type="EMBL" id="JAOAOG010000287">
    <property type="protein sequence ID" value="KAJ6232953.1"/>
    <property type="molecule type" value="Genomic_DNA"/>
</dbReference>
<feature type="domain" description="MyTH4" evidence="4">
    <location>
        <begin position="349"/>
        <end position="500"/>
    </location>
</feature>
<sequence>MNRKQVDFWYELWNHTYEIPFYFHTETEQSTWIKPQTGFFISVIETQKLFGKDKALEHLQEIVKHLPSKYYKTKNNSITDFEVLNEYKKLLSPKELEQKIITIKTSNSKKISSDHHKKNQDIENIKKQVKTVLENEQQNESEDKKRRGFGTLPENRSEKEEKYQDQKKKNIENANENKNNIEKDNEKIKIKEESKSESKKENIIESEPKENDQDQDQERYHTSEEDFLPLPDENELLLLPDELPDETLPLPLDDELPLPDFLPDLESLPLPDFLPELDSGSELESESESESGSESESESSFEQETNEPKDTSTTQFDLILQPIAAKELHIAKQELFNQTNIALEKRMEYQKIPIDSPLLKLQEKSHHDIAIKLFKNLMVYMGDIHSNTTSDLKAILGIIKIGLQLETLRDEIFVQVVKQTTKNPNKNSETKGWAAFCVLTHSFLPSKNFQSPLIQHFEKHTRSTNRKIRAFARYAMRVFRSTLNKKTYEMPKIVILKNILQLPFRPVVFGVSLEQLLESEKTTGSKAMIPRVLKYLYQNIEKSGGFQTEGLFKIPGDEKRMKMLKFELNKGNYLTQETDPYVFASLLQLFFKGMEPPIIPYRFNNLLLENKDNWDNLELIIHKLPHQNQIIFASLIQFCQKITQQQNVEISQMETEQIALAFAPYLIRKPYYNSQCTKPSETDLITLLTIIITNWNVLSFLK</sequence>
<dbReference type="SMART" id="SM00139">
    <property type="entry name" value="MyTH4"/>
    <property type="match status" value="1"/>
</dbReference>
<dbReference type="PROSITE" id="PS50238">
    <property type="entry name" value="RHOGAP"/>
    <property type="match status" value="1"/>
</dbReference>
<dbReference type="PROSITE" id="PS01159">
    <property type="entry name" value="WW_DOMAIN_1"/>
    <property type="match status" value="1"/>
</dbReference>
<dbReference type="InterPro" id="IPR000857">
    <property type="entry name" value="MyTH4_dom"/>
</dbReference>
<keyword evidence="6" id="KW-1185">Reference proteome</keyword>
<dbReference type="InterPro" id="IPR000198">
    <property type="entry name" value="RhoGAP_dom"/>
</dbReference>
<comment type="caution">
    <text evidence="5">The sequence shown here is derived from an EMBL/GenBank/DDBJ whole genome shotgun (WGS) entry which is preliminary data.</text>
</comment>
<evidence type="ECO:0000313" key="6">
    <source>
        <dbReference type="Proteomes" id="UP001150062"/>
    </source>
</evidence>
<dbReference type="Pfam" id="PF00620">
    <property type="entry name" value="RhoGAP"/>
    <property type="match status" value="1"/>
</dbReference>
<feature type="domain" description="Rho-GAP" evidence="3">
    <location>
        <begin position="511"/>
        <end position="699"/>
    </location>
</feature>
<dbReference type="SUPFAM" id="SSF48350">
    <property type="entry name" value="GTPase activation domain, GAP"/>
    <property type="match status" value="1"/>
</dbReference>
<dbReference type="Gene3D" id="1.25.40.530">
    <property type="entry name" value="MyTH4 domain"/>
    <property type="match status" value="1"/>
</dbReference>
<dbReference type="PROSITE" id="PS50020">
    <property type="entry name" value="WW_DOMAIN_2"/>
    <property type="match status" value="1"/>
</dbReference>
<dbReference type="Pfam" id="PF00784">
    <property type="entry name" value="MyTH4"/>
    <property type="match status" value="1"/>
</dbReference>
<feature type="compositionally biased region" description="Low complexity" evidence="1">
    <location>
        <begin position="261"/>
        <end position="278"/>
    </location>
</feature>
<dbReference type="Gene3D" id="1.10.555.10">
    <property type="entry name" value="Rho GTPase activation protein"/>
    <property type="match status" value="1"/>
</dbReference>
<gene>
    <name evidence="5" type="ORF">M0813_04480</name>
</gene>
<feature type="region of interest" description="Disordered" evidence="1">
    <location>
        <begin position="133"/>
        <end position="230"/>
    </location>
</feature>
<dbReference type="PANTHER" id="PTHR45876:SF8">
    <property type="entry name" value="FI04035P"/>
    <property type="match status" value="1"/>
</dbReference>
<dbReference type="SMART" id="SM00324">
    <property type="entry name" value="RhoGAP"/>
    <property type="match status" value="1"/>
</dbReference>
<evidence type="ECO:0000259" key="3">
    <source>
        <dbReference type="PROSITE" id="PS50238"/>
    </source>
</evidence>
<dbReference type="InterPro" id="IPR001202">
    <property type="entry name" value="WW_dom"/>
</dbReference>
<evidence type="ECO:0000313" key="5">
    <source>
        <dbReference type="EMBL" id="KAJ6232953.1"/>
    </source>
</evidence>
<dbReference type="PANTHER" id="PTHR45876">
    <property type="entry name" value="FI04035P"/>
    <property type="match status" value="1"/>
</dbReference>
<feature type="compositionally biased region" description="Acidic residues" evidence="1">
    <location>
        <begin position="279"/>
        <end position="305"/>
    </location>
</feature>
<reference evidence="5" key="1">
    <citation type="submission" date="2022-08" db="EMBL/GenBank/DDBJ databases">
        <title>Novel sulfate-reducing endosymbionts in the free-living metamonad Anaeramoeba.</title>
        <authorList>
            <person name="Jerlstrom-Hultqvist J."/>
            <person name="Cepicka I."/>
            <person name="Gallot-Lavallee L."/>
            <person name="Salas-Leiva D."/>
            <person name="Curtis B.A."/>
            <person name="Zahonova K."/>
            <person name="Pipaliya S."/>
            <person name="Dacks J."/>
            <person name="Roger A.J."/>
        </authorList>
    </citation>
    <scope>NUCLEOTIDE SEQUENCE</scope>
    <source>
        <strain evidence="5">Schooner1</strain>
    </source>
</reference>
<dbReference type="PROSITE" id="PS51016">
    <property type="entry name" value="MYTH4"/>
    <property type="match status" value="1"/>
</dbReference>
<feature type="domain" description="WW" evidence="2">
    <location>
        <begin position="9"/>
        <end position="37"/>
    </location>
</feature>
<name>A0ABQ8XMI8_9EUKA</name>
<evidence type="ECO:0000259" key="4">
    <source>
        <dbReference type="PROSITE" id="PS51016"/>
    </source>
</evidence>
<protein>
    <submittedName>
        <fullName evidence="5">Rho gtpase activation protein</fullName>
    </submittedName>
</protein>
<feature type="compositionally biased region" description="Basic and acidic residues" evidence="1">
    <location>
        <begin position="155"/>
        <end position="171"/>
    </location>
</feature>
<dbReference type="Proteomes" id="UP001150062">
    <property type="component" value="Unassembled WGS sequence"/>
</dbReference>
<feature type="compositionally biased region" description="Basic and acidic residues" evidence="1">
    <location>
        <begin position="179"/>
        <end position="224"/>
    </location>
</feature>
<dbReference type="InterPro" id="IPR038185">
    <property type="entry name" value="MyTH4_dom_sf"/>
</dbReference>
<evidence type="ECO:0000256" key="1">
    <source>
        <dbReference type="SAM" id="MobiDB-lite"/>
    </source>
</evidence>